<evidence type="ECO:0000313" key="5">
    <source>
        <dbReference type="EMBL" id="RMW98899.1"/>
    </source>
</evidence>
<proteinExistence type="predicted"/>
<evidence type="ECO:0000256" key="3">
    <source>
        <dbReference type="ARBA" id="ARBA00023163"/>
    </source>
</evidence>
<dbReference type="InterPro" id="IPR036390">
    <property type="entry name" value="WH_DNA-bd_sf"/>
</dbReference>
<dbReference type="InterPro" id="IPR008920">
    <property type="entry name" value="TF_FadR/GntR_C"/>
</dbReference>
<dbReference type="Gene3D" id="1.10.10.10">
    <property type="entry name" value="Winged helix-like DNA-binding domain superfamily/Winged helix DNA-binding domain"/>
    <property type="match status" value="1"/>
</dbReference>
<evidence type="ECO:0000256" key="1">
    <source>
        <dbReference type="ARBA" id="ARBA00023015"/>
    </source>
</evidence>
<sequence>MPAAFPPPQLARRALYEDVADWLRQRIANRALKPGDWIDEVAIATELGISRTPLREALKVLAAEGLITMKMRRGAYVAETNEEDLQEVYEMLSLLEADAAAFVAAHASPAQYEALERIHERLERNAHNPDAFFKANEEFHVRLLEMAANRWRQQMVADLRKVMKLRRHSSLLRQGRIAQSLQEHRAIMRALQEKDPDAARRHMAQHIMNGLDAARPLRDA</sequence>
<dbReference type="InterPro" id="IPR011711">
    <property type="entry name" value="GntR_C"/>
</dbReference>
<dbReference type="Pfam" id="PF07729">
    <property type="entry name" value="FCD"/>
    <property type="match status" value="1"/>
</dbReference>
<dbReference type="Pfam" id="PF00392">
    <property type="entry name" value="GntR"/>
    <property type="match status" value="1"/>
</dbReference>
<dbReference type="PANTHER" id="PTHR43537:SF45">
    <property type="entry name" value="GNTR FAMILY REGULATORY PROTEIN"/>
    <property type="match status" value="1"/>
</dbReference>
<dbReference type="InterPro" id="IPR036388">
    <property type="entry name" value="WH-like_DNA-bd_sf"/>
</dbReference>
<organism evidence="5 6">
    <name type="scientific">Allofranklinella schreckenbergeri</name>
    <dbReference type="NCBI Taxonomy" id="1076744"/>
    <lineage>
        <taxon>Bacteria</taxon>
        <taxon>Pseudomonadati</taxon>
        <taxon>Pseudomonadota</taxon>
        <taxon>Betaproteobacteria</taxon>
        <taxon>Burkholderiales</taxon>
        <taxon>Comamonadaceae</taxon>
        <taxon>Allofranklinella</taxon>
    </lineage>
</organism>
<name>A0A3M6Q708_9BURK</name>
<reference evidence="5 6" key="1">
    <citation type="submission" date="2018-10" db="EMBL/GenBank/DDBJ databases">
        <title>Comamonadaceae CDC group NO-1 genome sequencing and assembly.</title>
        <authorList>
            <person name="Bernier A.-M."/>
            <person name="Bernard K."/>
        </authorList>
    </citation>
    <scope>NUCLEOTIDE SEQUENCE [LARGE SCALE GENOMIC DNA]</scope>
    <source>
        <strain evidence="5 6">NML970147</strain>
    </source>
</reference>
<accession>A0A3M6Q708</accession>
<evidence type="ECO:0000313" key="6">
    <source>
        <dbReference type="Proteomes" id="UP000267521"/>
    </source>
</evidence>
<dbReference type="AlphaFoldDB" id="A0A3M6Q708"/>
<evidence type="ECO:0000256" key="2">
    <source>
        <dbReference type="ARBA" id="ARBA00023125"/>
    </source>
</evidence>
<dbReference type="EMBL" id="RDQM01000006">
    <property type="protein sequence ID" value="RMW98899.1"/>
    <property type="molecule type" value="Genomic_DNA"/>
</dbReference>
<keyword evidence="3" id="KW-0804">Transcription</keyword>
<evidence type="ECO:0000259" key="4">
    <source>
        <dbReference type="PROSITE" id="PS50949"/>
    </source>
</evidence>
<protein>
    <submittedName>
        <fullName evidence="5">GntR family transcriptional regulator</fullName>
    </submittedName>
</protein>
<dbReference type="Proteomes" id="UP000267521">
    <property type="component" value="Unassembled WGS sequence"/>
</dbReference>
<dbReference type="SUPFAM" id="SSF48008">
    <property type="entry name" value="GntR ligand-binding domain-like"/>
    <property type="match status" value="1"/>
</dbReference>
<dbReference type="PROSITE" id="PS50949">
    <property type="entry name" value="HTH_GNTR"/>
    <property type="match status" value="1"/>
</dbReference>
<dbReference type="SUPFAM" id="SSF46785">
    <property type="entry name" value="Winged helix' DNA-binding domain"/>
    <property type="match status" value="1"/>
</dbReference>
<dbReference type="InterPro" id="IPR000524">
    <property type="entry name" value="Tscrpt_reg_HTH_GntR"/>
</dbReference>
<dbReference type="SMART" id="SM00345">
    <property type="entry name" value="HTH_GNTR"/>
    <property type="match status" value="1"/>
</dbReference>
<dbReference type="PRINTS" id="PR00035">
    <property type="entry name" value="HTHGNTR"/>
</dbReference>
<dbReference type="RefSeq" id="WP_122238150.1">
    <property type="nucleotide sequence ID" value="NZ_RDQM01000006.1"/>
</dbReference>
<dbReference type="CDD" id="cd07377">
    <property type="entry name" value="WHTH_GntR"/>
    <property type="match status" value="1"/>
</dbReference>
<comment type="caution">
    <text evidence="5">The sequence shown here is derived from an EMBL/GenBank/DDBJ whole genome shotgun (WGS) entry which is preliminary data.</text>
</comment>
<dbReference type="Gene3D" id="1.20.120.530">
    <property type="entry name" value="GntR ligand-binding domain-like"/>
    <property type="match status" value="1"/>
</dbReference>
<dbReference type="PANTHER" id="PTHR43537">
    <property type="entry name" value="TRANSCRIPTIONAL REGULATOR, GNTR FAMILY"/>
    <property type="match status" value="1"/>
</dbReference>
<gene>
    <name evidence="5" type="ORF">EBQ26_06240</name>
</gene>
<dbReference type="GO" id="GO:0003700">
    <property type="term" value="F:DNA-binding transcription factor activity"/>
    <property type="evidence" value="ECO:0007669"/>
    <property type="project" value="InterPro"/>
</dbReference>
<feature type="domain" description="HTH gntR-type" evidence="4">
    <location>
        <begin position="13"/>
        <end position="80"/>
    </location>
</feature>
<dbReference type="GO" id="GO:0003677">
    <property type="term" value="F:DNA binding"/>
    <property type="evidence" value="ECO:0007669"/>
    <property type="project" value="UniProtKB-KW"/>
</dbReference>
<keyword evidence="2" id="KW-0238">DNA-binding</keyword>
<keyword evidence="1" id="KW-0805">Transcription regulation</keyword>
<dbReference type="SMART" id="SM00895">
    <property type="entry name" value="FCD"/>
    <property type="match status" value="1"/>
</dbReference>